<dbReference type="SUPFAM" id="SSF46689">
    <property type="entry name" value="Homeodomain-like"/>
    <property type="match status" value="1"/>
</dbReference>
<organism evidence="5 6">
    <name type="scientific">Mytilus galloprovincialis</name>
    <name type="common">Mediterranean mussel</name>
    <dbReference type="NCBI Taxonomy" id="29158"/>
    <lineage>
        <taxon>Eukaryota</taxon>
        <taxon>Metazoa</taxon>
        <taxon>Spiralia</taxon>
        <taxon>Lophotrochozoa</taxon>
        <taxon>Mollusca</taxon>
        <taxon>Bivalvia</taxon>
        <taxon>Autobranchia</taxon>
        <taxon>Pteriomorphia</taxon>
        <taxon>Mytilida</taxon>
        <taxon>Mytiloidea</taxon>
        <taxon>Mytilidae</taxon>
        <taxon>Mytilinae</taxon>
        <taxon>Mytilus</taxon>
    </lineage>
</organism>
<feature type="domain" description="HTH psq-type" evidence="4">
    <location>
        <begin position="120"/>
        <end position="171"/>
    </location>
</feature>
<dbReference type="PANTHER" id="PTHR19303">
    <property type="entry name" value="TRANSPOSON"/>
    <property type="match status" value="1"/>
</dbReference>
<evidence type="ECO:0000313" key="5">
    <source>
        <dbReference type="EMBL" id="VDI72849.1"/>
    </source>
</evidence>
<feature type="coiled-coil region" evidence="1">
    <location>
        <begin position="60"/>
        <end position="94"/>
    </location>
</feature>
<proteinExistence type="predicted"/>
<keyword evidence="6" id="KW-1185">Reference proteome</keyword>
<accession>A0A8B6H2I5</accession>
<feature type="region of interest" description="Disordered" evidence="2">
    <location>
        <begin position="105"/>
        <end position="124"/>
    </location>
</feature>
<evidence type="ECO:0000259" key="3">
    <source>
        <dbReference type="Pfam" id="PF03184"/>
    </source>
</evidence>
<dbReference type="Pfam" id="PF04218">
    <property type="entry name" value="CENP-B_N"/>
    <property type="match status" value="1"/>
</dbReference>
<protein>
    <recommendedName>
        <fullName evidence="7">DDE-1 domain-containing protein</fullName>
    </recommendedName>
</protein>
<comment type="caution">
    <text evidence="5">The sequence shown here is derived from an EMBL/GenBank/DDBJ whole genome shotgun (WGS) entry which is preliminary data.</text>
</comment>
<evidence type="ECO:0000256" key="2">
    <source>
        <dbReference type="SAM" id="MobiDB-lite"/>
    </source>
</evidence>
<sequence>MDLTRLARHLFGRFKPDLGRDTLLLTAQLPESQEEQATTSTSARNIHMHVPITSTGSVELRGILKELKELVQEVNEMNKSITEIKSSNKKLNNAVLDLYTSSMKKKRKFDQNDKPSPSPKRTRKELSIENKMDLIKDSEAVPKISQKDLSLKYGIVKATVYDILKRKDTYRTQYEENIGICGESADVNLNVVAEFKSKLAEIVKAYDPRDTFNADETGLFFRALPDKTLAERGKECKGGKMSKQRLTVMLCCSVRGEKLKPLVIGNANKPRCFRNLDVKSLPVTWKANKKSWMNSTFFTEWVKDINRDMRKESRKIVTFLDNATSHSHNLKLRNV</sequence>
<dbReference type="Pfam" id="PF03184">
    <property type="entry name" value="DDE_1"/>
    <property type="match status" value="1"/>
</dbReference>
<name>A0A8B6H2I5_MYTGA</name>
<dbReference type="InterPro" id="IPR050863">
    <property type="entry name" value="CenT-Element_Derived"/>
</dbReference>
<dbReference type="PANTHER" id="PTHR19303:SF73">
    <property type="entry name" value="PROTEIN PDC2"/>
    <property type="match status" value="1"/>
</dbReference>
<keyword evidence="1" id="KW-0175">Coiled coil</keyword>
<gene>
    <name evidence="5" type="ORF">MGAL_10B005230</name>
</gene>
<dbReference type="EMBL" id="UYJE01009365">
    <property type="protein sequence ID" value="VDI72849.1"/>
    <property type="molecule type" value="Genomic_DNA"/>
</dbReference>
<dbReference type="Proteomes" id="UP000596742">
    <property type="component" value="Unassembled WGS sequence"/>
</dbReference>
<dbReference type="GO" id="GO:0003677">
    <property type="term" value="F:DNA binding"/>
    <property type="evidence" value="ECO:0007669"/>
    <property type="project" value="InterPro"/>
</dbReference>
<dbReference type="InterPro" id="IPR009057">
    <property type="entry name" value="Homeodomain-like_sf"/>
</dbReference>
<dbReference type="OrthoDB" id="9909311at2759"/>
<dbReference type="AlphaFoldDB" id="A0A8B6H2I5"/>
<reference evidence="5" key="1">
    <citation type="submission" date="2018-11" db="EMBL/GenBank/DDBJ databases">
        <authorList>
            <person name="Alioto T."/>
            <person name="Alioto T."/>
        </authorList>
    </citation>
    <scope>NUCLEOTIDE SEQUENCE</scope>
</reference>
<dbReference type="InterPro" id="IPR007889">
    <property type="entry name" value="HTH_Psq"/>
</dbReference>
<dbReference type="Gene3D" id="1.10.10.60">
    <property type="entry name" value="Homeodomain-like"/>
    <property type="match status" value="1"/>
</dbReference>
<feature type="domain" description="DDE-1" evidence="3">
    <location>
        <begin position="243"/>
        <end position="331"/>
    </location>
</feature>
<evidence type="ECO:0000259" key="4">
    <source>
        <dbReference type="Pfam" id="PF04218"/>
    </source>
</evidence>
<evidence type="ECO:0000313" key="6">
    <source>
        <dbReference type="Proteomes" id="UP000596742"/>
    </source>
</evidence>
<evidence type="ECO:0008006" key="7">
    <source>
        <dbReference type="Google" id="ProtNLM"/>
    </source>
</evidence>
<dbReference type="InterPro" id="IPR004875">
    <property type="entry name" value="DDE_SF_endonuclease_dom"/>
</dbReference>
<dbReference type="GO" id="GO:0005634">
    <property type="term" value="C:nucleus"/>
    <property type="evidence" value="ECO:0007669"/>
    <property type="project" value="TreeGrafter"/>
</dbReference>
<evidence type="ECO:0000256" key="1">
    <source>
        <dbReference type="SAM" id="Coils"/>
    </source>
</evidence>